<sequence length="273" mass="30717">MSRYHINVAPIVEIEEDNYDFIGNTHSHASRETLLQNIGSAPAQYDTGHDPSLQYGYQPTMYNGHGYGQHHTSYNDHDYGQQMARSQFDEPWDPMLHQFDPLCRSRRSAAQGSTSIVPPTAVSLHRETYYEVAQQLAPHLATLSAINNPPQRVDKVPIVRFSSSGSETPSTTSSELSKLPCTEPGCDVTFGCSLDQARHVKDHHDLTATEYACYIDGYHSSRLDKIRDHCRNRHKHPKGEEHFIPIINGDWSNFPVVPKPKRRRSSHSASPAG</sequence>
<proteinExistence type="predicted"/>
<dbReference type="EMBL" id="JAWDJX010000012">
    <property type="protein sequence ID" value="KAK3054470.1"/>
    <property type="molecule type" value="Genomic_DNA"/>
</dbReference>
<accession>A0AAJ0DI36</accession>
<reference evidence="1" key="1">
    <citation type="submission" date="2023-04" db="EMBL/GenBank/DDBJ databases">
        <title>Black Yeasts Isolated from many extreme environments.</title>
        <authorList>
            <person name="Coleine C."/>
            <person name="Stajich J.E."/>
            <person name="Selbmann L."/>
        </authorList>
    </citation>
    <scope>NUCLEOTIDE SEQUENCE</scope>
    <source>
        <strain evidence="1">CCFEE 5312</strain>
    </source>
</reference>
<comment type="caution">
    <text evidence="1">The sequence shown here is derived from an EMBL/GenBank/DDBJ whole genome shotgun (WGS) entry which is preliminary data.</text>
</comment>
<keyword evidence="2" id="KW-1185">Reference proteome</keyword>
<evidence type="ECO:0000313" key="1">
    <source>
        <dbReference type="EMBL" id="KAK3054470.1"/>
    </source>
</evidence>
<dbReference type="Proteomes" id="UP001271007">
    <property type="component" value="Unassembled WGS sequence"/>
</dbReference>
<protein>
    <submittedName>
        <fullName evidence="1">Uncharacterized protein</fullName>
    </submittedName>
</protein>
<gene>
    <name evidence="1" type="ORF">LTR09_004739</name>
</gene>
<dbReference type="AlphaFoldDB" id="A0AAJ0DI36"/>
<evidence type="ECO:0000313" key="2">
    <source>
        <dbReference type="Proteomes" id="UP001271007"/>
    </source>
</evidence>
<name>A0AAJ0DI36_9PEZI</name>
<organism evidence="1 2">
    <name type="scientific">Extremus antarcticus</name>
    <dbReference type="NCBI Taxonomy" id="702011"/>
    <lineage>
        <taxon>Eukaryota</taxon>
        <taxon>Fungi</taxon>
        <taxon>Dikarya</taxon>
        <taxon>Ascomycota</taxon>
        <taxon>Pezizomycotina</taxon>
        <taxon>Dothideomycetes</taxon>
        <taxon>Dothideomycetidae</taxon>
        <taxon>Mycosphaerellales</taxon>
        <taxon>Extremaceae</taxon>
        <taxon>Extremus</taxon>
    </lineage>
</organism>